<evidence type="ECO:0000259" key="11">
    <source>
        <dbReference type="Pfam" id="PF02875"/>
    </source>
</evidence>
<dbReference type="Gene3D" id="3.90.190.20">
    <property type="entry name" value="Mur ligase, C-terminal domain"/>
    <property type="match status" value="1"/>
</dbReference>
<evidence type="ECO:0000256" key="8">
    <source>
        <dbReference type="ARBA" id="ARBA00030592"/>
    </source>
</evidence>
<dbReference type="RefSeq" id="WP_125599180.1">
    <property type="nucleotide sequence ID" value="NZ_JBHSSM010000029.1"/>
</dbReference>
<dbReference type="PROSITE" id="PS01012">
    <property type="entry name" value="FOLYLPOLYGLU_SYNT_2"/>
    <property type="match status" value="1"/>
</dbReference>
<dbReference type="InterPro" id="IPR004101">
    <property type="entry name" value="Mur_ligase_C"/>
</dbReference>
<protein>
    <recommendedName>
        <fullName evidence="2">tetrahydrofolate synthase</fullName>
        <ecNumber evidence="2">6.3.2.17</ecNumber>
    </recommendedName>
    <alternativeName>
        <fullName evidence="8">Tetrahydrofolylpolyglutamate synthase</fullName>
    </alternativeName>
</protein>
<evidence type="ECO:0000256" key="2">
    <source>
        <dbReference type="ARBA" id="ARBA00013025"/>
    </source>
</evidence>
<comment type="similarity">
    <text evidence="1 10">Belongs to the folylpolyglutamate synthase family.</text>
</comment>
<evidence type="ECO:0000256" key="7">
    <source>
        <dbReference type="ARBA" id="ARBA00022842"/>
    </source>
</evidence>
<dbReference type="SUPFAM" id="SSF53244">
    <property type="entry name" value="MurD-like peptide ligases, peptide-binding domain"/>
    <property type="match status" value="1"/>
</dbReference>
<dbReference type="Gene3D" id="3.40.1190.10">
    <property type="entry name" value="Mur-like, catalytic domain"/>
    <property type="match status" value="1"/>
</dbReference>
<evidence type="ECO:0000256" key="5">
    <source>
        <dbReference type="ARBA" id="ARBA00022741"/>
    </source>
</evidence>
<name>A0ABW1UU03_9LACO</name>
<evidence type="ECO:0000256" key="3">
    <source>
        <dbReference type="ARBA" id="ARBA00022598"/>
    </source>
</evidence>
<evidence type="ECO:0000313" key="13">
    <source>
        <dbReference type="EMBL" id="MFC6316304.1"/>
    </source>
</evidence>
<evidence type="ECO:0000256" key="1">
    <source>
        <dbReference type="ARBA" id="ARBA00008276"/>
    </source>
</evidence>
<feature type="domain" description="Mur ligase C-terminal" evidence="11">
    <location>
        <begin position="297"/>
        <end position="415"/>
    </location>
</feature>
<comment type="catalytic activity">
    <reaction evidence="9">
        <text>(6S)-5,6,7,8-tetrahydrofolyl-(gamma-L-Glu)(n) + L-glutamate + ATP = (6S)-5,6,7,8-tetrahydrofolyl-(gamma-L-Glu)(n+1) + ADP + phosphate + H(+)</text>
        <dbReference type="Rhea" id="RHEA:10580"/>
        <dbReference type="Rhea" id="RHEA-COMP:14738"/>
        <dbReference type="Rhea" id="RHEA-COMP:14740"/>
        <dbReference type="ChEBI" id="CHEBI:15378"/>
        <dbReference type="ChEBI" id="CHEBI:29985"/>
        <dbReference type="ChEBI" id="CHEBI:30616"/>
        <dbReference type="ChEBI" id="CHEBI:43474"/>
        <dbReference type="ChEBI" id="CHEBI:141005"/>
        <dbReference type="ChEBI" id="CHEBI:456216"/>
        <dbReference type="EC" id="6.3.2.17"/>
    </reaction>
</comment>
<reference evidence="14" key="1">
    <citation type="journal article" date="2019" name="Int. J. Syst. Evol. Microbiol.">
        <title>The Global Catalogue of Microorganisms (GCM) 10K type strain sequencing project: providing services to taxonomists for standard genome sequencing and annotation.</title>
        <authorList>
            <consortium name="The Broad Institute Genomics Platform"/>
            <consortium name="The Broad Institute Genome Sequencing Center for Infectious Disease"/>
            <person name="Wu L."/>
            <person name="Ma J."/>
        </authorList>
    </citation>
    <scope>NUCLEOTIDE SEQUENCE [LARGE SCALE GENOMIC DNA]</scope>
    <source>
        <strain evidence="14">CCM 8897</strain>
    </source>
</reference>
<keyword evidence="3 10" id="KW-0436">Ligase</keyword>
<keyword evidence="4" id="KW-0479">Metal-binding</keyword>
<dbReference type="PANTHER" id="PTHR11136:SF0">
    <property type="entry name" value="DIHYDROFOLATE SYNTHETASE-RELATED"/>
    <property type="match status" value="1"/>
</dbReference>
<gene>
    <name evidence="13" type="ORF">ACFQHW_12095</name>
</gene>
<dbReference type="GO" id="GO:0016874">
    <property type="term" value="F:ligase activity"/>
    <property type="evidence" value="ECO:0007669"/>
    <property type="project" value="UniProtKB-KW"/>
</dbReference>
<feature type="domain" description="Mur ligase central" evidence="12">
    <location>
        <begin position="45"/>
        <end position="242"/>
    </location>
</feature>
<organism evidence="13 14">
    <name type="scientific">Lapidilactobacillus achengensis</name>
    <dbReference type="NCBI Taxonomy" id="2486000"/>
    <lineage>
        <taxon>Bacteria</taxon>
        <taxon>Bacillati</taxon>
        <taxon>Bacillota</taxon>
        <taxon>Bacilli</taxon>
        <taxon>Lactobacillales</taxon>
        <taxon>Lactobacillaceae</taxon>
        <taxon>Lapidilactobacillus</taxon>
    </lineage>
</organism>
<dbReference type="PROSITE" id="PS01011">
    <property type="entry name" value="FOLYLPOLYGLU_SYNT_1"/>
    <property type="match status" value="1"/>
</dbReference>
<keyword evidence="14" id="KW-1185">Reference proteome</keyword>
<dbReference type="NCBIfam" id="TIGR01499">
    <property type="entry name" value="folC"/>
    <property type="match status" value="1"/>
</dbReference>
<keyword evidence="6 10" id="KW-0067">ATP-binding</keyword>
<dbReference type="Pfam" id="PF02875">
    <property type="entry name" value="Mur_ligase_C"/>
    <property type="match status" value="1"/>
</dbReference>
<evidence type="ECO:0000256" key="10">
    <source>
        <dbReference type="PIRNR" id="PIRNR001563"/>
    </source>
</evidence>
<dbReference type="Pfam" id="PF08245">
    <property type="entry name" value="Mur_ligase_M"/>
    <property type="match status" value="1"/>
</dbReference>
<sequence length="428" mass="46593">MTTITDVLTFLHGRPRLHRSDKLDLMKQALALFGDPQDKFTTIHVTGTNGKGSTCHLISQLLVAQGYHVGLFTSPFVLKFNERIQIDDQMIPDDQLIALVTAMRPVLAAAQLELTEFEWVTLLMFNYFAAQAVDVGVIEVGIGGAHDRTNVITASVGVITSIGLDHQDLIGPTLADIAVEKAGIIKPQQTVIYGELPAAVQPLITAKIQQQAAKGYQFGQAIQAQHVQWSPPQVQFDWMGTGLSAPLRHLRMPALATWQVADASLALAAAAAWLDQRHSQLDAHVVRQVLADFQVPGRLEVISQEPLMVLDGAHNIPAITALIATVKRVFAGQPIFLTMGMMADKDIRQVAALLAATNWQVTWTTVADNPRAADQAQLQQQIAAPFTYAPTWQQAFQNALQASGGAGVFLFAGSFYLITDVRHYLLAD</sequence>
<accession>A0ABW1UU03</accession>
<proteinExistence type="inferred from homology"/>
<comment type="caution">
    <text evidence="13">The sequence shown here is derived from an EMBL/GenBank/DDBJ whole genome shotgun (WGS) entry which is preliminary data.</text>
</comment>
<dbReference type="EC" id="6.3.2.17" evidence="2"/>
<keyword evidence="5 10" id="KW-0547">Nucleotide-binding</keyword>
<evidence type="ECO:0000313" key="14">
    <source>
        <dbReference type="Proteomes" id="UP001596310"/>
    </source>
</evidence>
<evidence type="ECO:0000256" key="6">
    <source>
        <dbReference type="ARBA" id="ARBA00022840"/>
    </source>
</evidence>
<dbReference type="SUPFAM" id="SSF53623">
    <property type="entry name" value="MurD-like peptide ligases, catalytic domain"/>
    <property type="match status" value="1"/>
</dbReference>
<dbReference type="InterPro" id="IPR013221">
    <property type="entry name" value="Mur_ligase_cen"/>
</dbReference>
<dbReference type="Proteomes" id="UP001596310">
    <property type="component" value="Unassembled WGS sequence"/>
</dbReference>
<evidence type="ECO:0000259" key="12">
    <source>
        <dbReference type="Pfam" id="PF08245"/>
    </source>
</evidence>
<evidence type="ECO:0000256" key="9">
    <source>
        <dbReference type="ARBA" id="ARBA00047493"/>
    </source>
</evidence>
<dbReference type="PANTHER" id="PTHR11136">
    <property type="entry name" value="FOLYLPOLYGLUTAMATE SYNTHASE-RELATED"/>
    <property type="match status" value="1"/>
</dbReference>
<dbReference type="InterPro" id="IPR001645">
    <property type="entry name" value="Folylpolyglutamate_synth"/>
</dbReference>
<dbReference type="InterPro" id="IPR036565">
    <property type="entry name" value="Mur-like_cat_sf"/>
</dbReference>
<dbReference type="EMBL" id="JBHSSM010000029">
    <property type="protein sequence ID" value="MFC6316304.1"/>
    <property type="molecule type" value="Genomic_DNA"/>
</dbReference>
<evidence type="ECO:0000256" key="4">
    <source>
        <dbReference type="ARBA" id="ARBA00022723"/>
    </source>
</evidence>
<keyword evidence="7" id="KW-0460">Magnesium</keyword>
<dbReference type="PIRSF" id="PIRSF001563">
    <property type="entry name" value="Folylpolyglu_synth"/>
    <property type="match status" value="1"/>
</dbReference>
<dbReference type="InterPro" id="IPR036615">
    <property type="entry name" value="Mur_ligase_C_dom_sf"/>
</dbReference>
<dbReference type="InterPro" id="IPR018109">
    <property type="entry name" value="Folylpolyglutamate_synth_CS"/>
</dbReference>